<evidence type="ECO:0000256" key="1">
    <source>
        <dbReference type="ARBA" id="ARBA00010199"/>
    </source>
</evidence>
<evidence type="ECO:0000313" key="4">
    <source>
        <dbReference type="EMBL" id="CAD9819456.1"/>
    </source>
</evidence>
<keyword evidence="3" id="KW-0472">Membrane</keyword>
<name>A0A7S2XPG7_9STRA</name>
<feature type="transmembrane region" description="Helical" evidence="3">
    <location>
        <begin position="454"/>
        <end position="475"/>
    </location>
</feature>
<dbReference type="PANTHER" id="PTHR11206">
    <property type="entry name" value="MULTIDRUG RESISTANCE PROTEIN"/>
    <property type="match status" value="1"/>
</dbReference>
<protein>
    <recommendedName>
        <fullName evidence="5">Multidrug and toxin extrusion protein</fullName>
    </recommendedName>
</protein>
<feature type="compositionally biased region" description="Low complexity" evidence="2">
    <location>
        <begin position="847"/>
        <end position="865"/>
    </location>
</feature>
<dbReference type="EMBL" id="HBHQ01016887">
    <property type="protein sequence ID" value="CAD9819456.1"/>
    <property type="molecule type" value="Transcribed_RNA"/>
</dbReference>
<organism evidence="4">
    <name type="scientific">Attheya septentrionalis</name>
    <dbReference type="NCBI Taxonomy" id="420275"/>
    <lineage>
        <taxon>Eukaryota</taxon>
        <taxon>Sar</taxon>
        <taxon>Stramenopiles</taxon>
        <taxon>Ochrophyta</taxon>
        <taxon>Bacillariophyta</taxon>
        <taxon>Coscinodiscophyceae</taxon>
        <taxon>Chaetocerotophycidae</taxon>
        <taxon>Chaetocerotales</taxon>
        <taxon>Attheyaceae</taxon>
        <taxon>Attheya</taxon>
    </lineage>
</organism>
<comment type="similarity">
    <text evidence="1">Belongs to the multi antimicrobial extrusion (MATE) (TC 2.A.66.1) family.</text>
</comment>
<feature type="transmembrane region" description="Helical" evidence="3">
    <location>
        <begin position="684"/>
        <end position="705"/>
    </location>
</feature>
<dbReference type="GO" id="GO:0042910">
    <property type="term" value="F:xenobiotic transmembrane transporter activity"/>
    <property type="evidence" value="ECO:0007669"/>
    <property type="project" value="InterPro"/>
</dbReference>
<dbReference type="AlphaFoldDB" id="A0A7S2XPG7"/>
<feature type="compositionally biased region" description="Acidic residues" evidence="2">
    <location>
        <begin position="825"/>
        <end position="846"/>
    </location>
</feature>
<feature type="transmembrane region" description="Helical" evidence="3">
    <location>
        <begin position="750"/>
        <end position="775"/>
    </location>
</feature>
<dbReference type="GO" id="GO:0015297">
    <property type="term" value="F:antiporter activity"/>
    <property type="evidence" value="ECO:0007669"/>
    <property type="project" value="InterPro"/>
</dbReference>
<proteinExistence type="inferred from homology"/>
<feature type="transmembrane region" description="Helical" evidence="3">
    <location>
        <begin position="381"/>
        <end position="406"/>
    </location>
</feature>
<feature type="transmembrane region" description="Helical" evidence="3">
    <location>
        <begin position="781"/>
        <end position="802"/>
    </location>
</feature>
<accession>A0A7S2XPG7</accession>
<keyword evidence="3" id="KW-0812">Transmembrane</keyword>
<reference evidence="4" key="1">
    <citation type="submission" date="2021-01" db="EMBL/GenBank/DDBJ databases">
        <authorList>
            <person name="Corre E."/>
            <person name="Pelletier E."/>
            <person name="Niang G."/>
            <person name="Scheremetjew M."/>
            <person name="Finn R."/>
            <person name="Kale V."/>
            <person name="Holt S."/>
            <person name="Cochrane G."/>
            <person name="Meng A."/>
            <person name="Brown T."/>
            <person name="Cohen L."/>
        </authorList>
    </citation>
    <scope>NUCLEOTIDE SEQUENCE</scope>
    <source>
        <strain evidence="4">CCMP2084</strain>
    </source>
</reference>
<keyword evidence="3" id="KW-1133">Transmembrane helix</keyword>
<gene>
    <name evidence="4" type="ORF">ASEP1449_LOCUS11289</name>
</gene>
<feature type="region of interest" description="Disordered" evidence="2">
    <location>
        <begin position="823"/>
        <end position="872"/>
    </location>
</feature>
<sequence length="905" mass="99371">MVVKVQLDIATHEKQPQVVSNISEFAVDDDNGGFENYVKTTVDSGSTFLVMTVIFCLFSQLLLSCMVTLDSRRSKRRKRVTKGQETTKQMIGEKKEEHLPCKLQLESRIQEKMPKIKRSSSSIFHESKRSAGRVTNGIITAIQRNGSRKRLPHEHEDCEQNVDLLNQSVETSCCSESKKTAPNFKSACTSIPSSFVSAIRKKRDDLFNVKKAKRCRRGGRNWIAFGDDIPYRYFEDDVLYNGTQTTAHNEEECNSNTWDESYRQFALELALESSSTDEDGSINRDSRTKLVILDVGIPFAVDDNTLSSPSSVDIDFSSNAHASPSKKKSQSQNLNDDDDTILNLCCGQNAWWKPATISHAFRYVRTLATYDKETRSILKLAIPYSFSAVMDAIFEAIGIGIVGHYLGTDALIAYSVVDVIISISSELVGGVIDTEASLCSHAIGAGNNMLAGQYVQLAVIIYCVCQIPFIFLWSFGMERILLEMDFDEHIAVMGQEYARVAIWADLYEGIVEAYEGLLEVAGYEQYIAFIGLIEGVIEILLLFILVSSFDVTLVHLAYLSIGVGVLFFIINVGFTTYKKWTRPYMHGMIGTVALKNGTALRVMIKTAAPLSVGALLANGEWEILTIFAAALGPAEVATWAILGSIWDIFEASTEGIGDAAEVRCAHHLGKGNPKMAKTSSYKSILFATSLSVVVTAIFFILGPFFPAWFTTDPILQKMLRDLVPLVGIGNVTMTFGMVSWALVGAQGRYALATFVSFVSSWCITIPLSAIFVFGLNVDLQGVTSAVVIGYSCTGTVLSFILLRSDWEHLSDIVQDLNAMTGEVLSDSDSDSDDDSSKDDSSLDDDSSSSSSSTSSSESDVSPSGSTDDVSIPLEVLTSNLDVEPLQHFEESIDSSIINEVEEVMT</sequence>
<feature type="transmembrane region" description="Helical" evidence="3">
    <location>
        <begin position="725"/>
        <end position="743"/>
    </location>
</feature>
<evidence type="ECO:0000256" key="3">
    <source>
        <dbReference type="SAM" id="Phobius"/>
    </source>
</evidence>
<feature type="transmembrane region" description="Helical" evidence="3">
    <location>
        <begin position="48"/>
        <end position="69"/>
    </location>
</feature>
<evidence type="ECO:0008006" key="5">
    <source>
        <dbReference type="Google" id="ProtNLM"/>
    </source>
</evidence>
<dbReference type="Pfam" id="PF01554">
    <property type="entry name" value="MatE"/>
    <property type="match status" value="2"/>
</dbReference>
<dbReference type="InterPro" id="IPR002528">
    <property type="entry name" value="MATE_fam"/>
</dbReference>
<evidence type="ECO:0000256" key="2">
    <source>
        <dbReference type="SAM" id="MobiDB-lite"/>
    </source>
</evidence>
<feature type="transmembrane region" description="Helical" evidence="3">
    <location>
        <begin position="555"/>
        <end position="577"/>
    </location>
</feature>
<dbReference type="GO" id="GO:0016020">
    <property type="term" value="C:membrane"/>
    <property type="evidence" value="ECO:0007669"/>
    <property type="project" value="InterPro"/>
</dbReference>
<feature type="transmembrane region" description="Helical" evidence="3">
    <location>
        <begin position="526"/>
        <end position="549"/>
    </location>
</feature>